<keyword evidence="2" id="KW-1185">Reference proteome</keyword>
<sequence length="60" mass="6563">MVQLQGADPLTPSYTYNRCASGLAQLRITLPVKLADVRPWHLRLLGPFSSLLSPQTVLAS</sequence>
<dbReference type="Proteomes" id="UP000054018">
    <property type="component" value="Unassembled WGS sequence"/>
</dbReference>
<protein>
    <submittedName>
        <fullName evidence="1">Uncharacterized protein</fullName>
    </submittedName>
</protein>
<name>A0A0C9Y3U9_9AGAM</name>
<organism evidence="1 2">
    <name type="scientific">Pisolithus microcarpus 441</name>
    <dbReference type="NCBI Taxonomy" id="765257"/>
    <lineage>
        <taxon>Eukaryota</taxon>
        <taxon>Fungi</taxon>
        <taxon>Dikarya</taxon>
        <taxon>Basidiomycota</taxon>
        <taxon>Agaricomycotina</taxon>
        <taxon>Agaricomycetes</taxon>
        <taxon>Agaricomycetidae</taxon>
        <taxon>Boletales</taxon>
        <taxon>Sclerodermatineae</taxon>
        <taxon>Pisolithaceae</taxon>
        <taxon>Pisolithus</taxon>
    </lineage>
</organism>
<proteinExistence type="predicted"/>
<accession>A0A0C9Y3U9</accession>
<dbReference type="AlphaFoldDB" id="A0A0C9Y3U9"/>
<reference evidence="1 2" key="1">
    <citation type="submission" date="2014-04" db="EMBL/GenBank/DDBJ databases">
        <authorList>
            <consortium name="DOE Joint Genome Institute"/>
            <person name="Kuo A."/>
            <person name="Kohler A."/>
            <person name="Costa M.D."/>
            <person name="Nagy L.G."/>
            <person name="Floudas D."/>
            <person name="Copeland A."/>
            <person name="Barry K.W."/>
            <person name="Cichocki N."/>
            <person name="Veneault-Fourrey C."/>
            <person name="LaButti K."/>
            <person name="Lindquist E.A."/>
            <person name="Lipzen A."/>
            <person name="Lundell T."/>
            <person name="Morin E."/>
            <person name="Murat C."/>
            <person name="Sun H."/>
            <person name="Tunlid A."/>
            <person name="Henrissat B."/>
            <person name="Grigoriev I.V."/>
            <person name="Hibbett D.S."/>
            <person name="Martin F."/>
            <person name="Nordberg H.P."/>
            <person name="Cantor M.N."/>
            <person name="Hua S.X."/>
        </authorList>
    </citation>
    <scope>NUCLEOTIDE SEQUENCE [LARGE SCALE GENOMIC DNA]</scope>
    <source>
        <strain evidence="1 2">441</strain>
    </source>
</reference>
<gene>
    <name evidence="1" type="ORF">PISMIDRAFT_690048</name>
</gene>
<evidence type="ECO:0000313" key="1">
    <source>
        <dbReference type="EMBL" id="KIK11771.1"/>
    </source>
</evidence>
<reference evidence="2" key="2">
    <citation type="submission" date="2015-01" db="EMBL/GenBank/DDBJ databases">
        <title>Evolutionary Origins and Diversification of the Mycorrhizal Mutualists.</title>
        <authorList>
            <consortium name="DOE Joint Genome Institute"/>
            <consortium name="Mycorrhizal Genomics Consortium"/>
            <person name="Kohler A."/>
            <person name="Kuo A."/>
            <person name="Nagy L.G."/>
            <person name="Floudas D."/>
            <person name="Copeland A."/>
            <person name="Barry K.W."/>
            <person name="Cichocki N."/>
            <person name="Veneault-Fourrey C."/>
            <person name="LaButti K."/>
            <person name="Lindquist E.A."/>
            <person name="Lipzen A."/>
            <person name="Lundell T."/>
            <person name="Morin E."/>
            <person name="Murat C."/>
            <person name="Riley R."/>
            <person name="Ohm R."/>
            <person name="Sun H."/>
            <person name="Tunlid A."/>
            <person name="Henrissat B."/>
            <person name="Grigoriev I.V."/>
            <person name="Hibbett D.S."/>
            <person name="Martin F."/>
        </authorList>
    </citation>
    <scope>NUCLEOTIDE SEQUENCE [LARGE SCALE GENOMIC DNA]</scope>
    <source>
        <strain evidence="2">441</strain>
    </source>
</reference>
<dbReference type="EMBL" id="KN834159">
    <property type="protein sequence ID" value="KIK11771.1"/>
    <property type="molecule type" value="Genomic_DNA"/>
</dbReference>
<dbReference type="HOGENOM" id="CLU_2942693_0_0_1"/>
<evidence type="ECO:0000313" key="2">
    <source>
        <dbReference type="Proteomes" id="UP000054018"/>
    </source>
</evidence>